<reference evidence="2 3" key="1">
    <citation type="submission" date="2021-06" db="EMBL/GenBank/DDBJ databases">
        <authorList>
            <person name="Palmer J.M."/>
        </authorList>
    </citation>
    <scope>NUCLEOTIDE SEQUENCE [LARGE SCALE GENOMIC DNA]</scope>
    <source>
        <strain evidence="3">if_2019</strain>
        <tissue evidence="2">Muscle</tissue>
    </source>
</reference>
<dbReference type="Proteomes" id="UP001482620">
    <property type="component" value="Unassembled WGS sequence"/>
</dbReference>
<keyword evidence="1" id="KW-1133">Transmembrane helix</keyword>
<organism evidence="2 3">
    <name type="scientific">Ilyodon furcidens</name>
    <name type="common">goldbreast splitfin</name>
    <dbReference type="NCBI Taxonomy" id="33524"/>
    <lineage>
        <taxon>Eukaryota</taxon>
        <taxon>Metazoa</taxon>
        <taxon>Chordata</taxon>
        <taxon>Craniata</taxon>
        <taxon>Vertebrata</taxon>
        <taxon>Euteleostomi</taxon>
        <taxon>Actinopterygii</taxon>
        <taxon>Neopterygii</taxon>
        <taxon>Teleostei</taxon>
        <taxon>Neoteleostei</taxon>
        <taxon>Acanthomorphata</taxon>
        <taxon>Ovalentaria</taxon>
        <taxon>Atherinomorphae</taxon>
        <taxon>Cyprinodontiformes</taxon>
        <taxon>Goodeidae</taxon>
        <taxon>Ilyodon</taxon>
    </lineage>
</organism>
<feature type="transmembrane region" description="Helical" evidence="1">
    <location>
        <begin position="100"/>
        <end position="124"/>
    </location>
</feature>
<comment type="caution">
    <text evidence="2">The sequence shown here is derived from an EMBL/GenBank/DDBJ whole genome shotgun (WGS) entry which is preliminary data.</text>
</comment>
<protein>
    <submittedName>
        <fullName evidence="2">Uncharacterized protein</fullName>
    </submittedName>
</protein>
<proteinExistence type="predicted"/>
<keyword evidence="1" id="KW-0472">Membrane</keyword>
<dbReference type="EMBL" id="JAHRIQ010052151">
    <property type="protein sequence ID" value="MEQ2238488.1"/>
    <property type="molecule type" value="Genomic_DNA"/>
</dbReference>
<sequence length="126" mass="14465">MNIALQEGFLDVFLFENTLDIVIQRFYCGAETPFTQTCTVPNSFKHFKRSVLRLKIELHLQQQAVNLFVCQVNLSNSITHIYTHLNTILCISDCSSPTSLFILLFFPTFSLVLSISLVYVLFVFPH</sequence>
<evidence type="ECO:0000313" key="3">
    <source>
        <dbReference type="Proteomes" id="UP001482620"/>
    </source>
</evidence>
<keyword evidence="3" id="KW-1185">Reference proteome</keyword>
<evidence type="ECO:0000256" key="1">
    <source>
        <dbReference type="SAM" id="Phobius"/>
    </source>
</evidence>
<gene>
    <name evidence="2" type="ORF">ILYODFUR_033678</name>
</gene>
<keyword evidence="1" id="KW-0812">Transmembrane</keyword>
<name>A0ABV0TZY5_9TELE</name>
<accession>A0ABV0TZY5</accession>
<evidence type="ECO:0000313" key="2">
    <source>
        <dbReference type="EMBL" id="MEQ2238488.1"/>
    </source>
</evidence>